<dbReference type="HOGENOM" id="CLU_037612_9_0_4"/>
<dbReference type="InterPro" id="IPR025669">
    <property type="entry name" value="AAA_dom"/>
</dbReference>
<accession>G4MBM8</accession>
<dbReference type="Pfam" id="PF13614">
    <property type="entry name" value="AAA_31"/>
    <property type="match status" value="1"/>
</dbReference>
<protein>
    <submittedName>
        <fullName evidence="2">Chromosome (Plasmid) partitioning protein ParA</fullName>
    </submittedName>
</protein>
<name>G4MBM8_9BURK</name>
<proteinExistence type="predicted"/>
<dbReference type="PANTHER" id="PTHR13696:SF52">
    <property type="entry name" value="PARA FAMILY PROTEIN CT_582"/>
    <property type="match status" value="1"/>
</dbReference>
<dbReference type="AlphaFoldDB" id="G4MBM8"/>
<evidence type="ECO:0000259" key="1">
    <source>
        <dbReference type="Pfam" id="PF13614"/>
    </source>
</evidence>
<dbReference type="PANTHER" id="PTHR13696">
    <property type="entry name" value="P-LOOP CONTAINING NUCLEOSIDE TRIPHOSPHATE HYDROLASE"/>
    <property type="match status" value="1"/>
</dbReference>
<evidence type="ECO:0000313" key="3">
    <source>
        <dbReference type="Proteomes" id="UP000003511"/>
    </source>
</evidence>
<comment type="caution">
    <text evidence="2">The sequence shown here is derived from an EMBL/GenBank/DDBJ whole genome shotgun (WGS) entry which is preliminary data.</text>
</comment>
<dbReference type="BioCyc" id="CBUR1055526:G10QW-297-MONOMER"/>
<dbReference type="EMBL" id="CAFE01000179">
    <property type="protein sequence ID" value="CCD38557.1"/>
    <property type="molecule type" value="Genomic_DNA"/>
</dbReference>
<dbReference type="SUPFAM" id="SSF52540">
    <property type="entry name" value="P-loop containing nucleoside triphosphate hydrolases"/>
    <property type="match status" value="1"/>
</dbReference>
<dbReference type="Proteomes" id="UP000003511">
    <property type="component" value="Unassembled WGS sequence"/>
</dbReference>
<organism evidence="2 3">
    <name type="scientific">Candidatus Paraburkholderia kirkii UZHbot1</name>
    <dbReference type="NCBI Taxonomy" id="1055526"/>
    <lineage>
        <taxon>Bacteria</taxon>
        <taxon>Pseudomonadati</taxon>
        <taxon>Pseudomonadota</taxon>
        <taxon>Betaproteobacteria</taxon>
        <taxon>Burkholderiales</taxon>
        <taxon>Burkholderiaceae</taxon>
        <taxon>Paraburkholderia</taxon>
    </lineage>
</organism>
<reference evidence="2 3" key="1">
    <citation type="submission" date="2011-09" db="EMBL/GenBank/DDBJ databases">
        <authorList>
            <person name="Carlier A."/>
        </authorList>
    </citation>
    <scope>NUCLEOTIDE SEQUENCE [LARGE SCALE GENOMIC DNA]</scope>
    <source>
        <strain evidence="2 3">UZHbot1</strain>
    </source>
</reference>
<reference evidence="2 3" key="2">
    <citation type="submission" date="2011-10" db="EMBL/GenBank/DDBJ databases">
        <title>Draft genome sequence of Candidatus Burkholderia kirkii.</title>
        <authorList>
            <person name="Carlier A.L."/>
            <person name="Eberl L."/>
        </authorList>
    </citation>
    <scope>NUCLEOTIDE SEQUENCE [LARGE SCALE GENOMIC DNA]</scope>
    <source>
        <strain evidence="2 3">UZHbot1</strain>
    </source>
</reference>
<dbReference type="InterPro" id="IPR027417">
    <property type="entry name" value="P-loop_NTPase"/>
</dbReference>
<dbReference type="Gene3D" id="3.40.50.300">
    <property type="entry name" value="P-loop containing nucleotide triphosphate hydrolases"/>
    <property type="match status" value="1"/>
</dbReference>
<dbReference type="CDD" id="cd02042">
    <property type="entry name" value="ParAB_family"/>
    <property type="match status" value="1"/>
</dbReference>
<dbReference type="STRING" id="1055526.BKIR_c301_4981"/>
<keyword evidence="3" id="KW-1185">Reference proteome</keyword>
<feature type="domain" description="AAA" evidence="1">
    <location>
        <begin position="162"/>
        <end position="344"/>
    </location>
</feature>
<sequence>MLGFPAKPKHGAGWRRFVPEKLTCVYAARRLTFTEIRPQWSKTIIRSNRREGLNMDVATLLPPGKTTATDLMQLAQLSDVMLQKIRDEMLEPFPRKVPPSISSTRLQEMCGIDKQRMSYVLKKGERPVGNQTKAGAQRSFSVEDTIAWVKAELKPSPRKGPAKVIVVANFKGGVTKTTTSTLLAQGLAMRRGRRVLHIDLDPQGSATTLYGINPHAEVDSSQTVMPLIEAYLADQSFDMKSLPIPSYWPNVDIIPSSTELFNAEFMLPARASATDQDVRFEQVLHDGLEQLKDAYDYIIIDTAPTLSYLTINAVFAADGVIVPVVPDMLSFASMVQFWHLFADLINGMKAFGDERSKEFDFVDVLVTRMTSKPAAQILQGWITQIYGSRVVPIEIPETDLARNTNMRFSTFYDLATSDVGAETLRRIRNPLDQLVDRVDDKVSAHWTRGS</sequence>
<evidence type="ECO:0000313" key="2">
    <source>
        <dbReference type="EMBL" id="CCD38557.1"/>
    </source>
</evidence>
<gene>
    <name evidence="2" type="ORF">BKIR_c301_4981</name>
</gene>
<dbReference type="InterPro" id="IPR050678">
    <property type="entry name" value="DNA_Partitioning_ATPase"/>
</dbReference>